<dbReference type="PANTHER" id="PTHR10584:SF166">
    <property type="entry name" value="RIBOKINASE"/>
    <property type="match status" value="1"/>
</dbReference>
<comment type="similarity">
    <text evidence="1">Belongs to the carbohydrate kinase PfkB family.</text>
</comment>
<keyword evidence="2" id="KW-0808">Transferase</keyword>
<dbReference type="PANTHER" id="PTHR10584">
    <property type="entry name" value="SUGAR KINASE"/>
    <property type="match status" value="1"/>
</dbReference>
<dbReference type="SUPFAM" id="SSF53613">
    <property type="entry name" value="Ribokinase-like"/>
    <property type="match status" value="1"/>
</dbReference>
<reference evidence="5 6" key="1">
    <citation type="submission" date="2018-06" db="EMBL/GenBank/DDBJ databases">
        <title>Extensive metabolic versatility and redundancy in microbially diverse, dynamic hydrothermal sediments.</title>
        <authorList>
            <person name="Dombrowski N."/>
            <person name="Teske A."/>
            <person name="Baker B.J."/>
        </authorList>
    </citation>
    <scope>NUCLEOTIDE SEQUENCE [LARGE SCALE GENOMIC DNA]</scope>
    <source>
        <strain evidence="5">B20_G2</strain>
    </source>
</reference>
<protein>
    <recommendedName>
        <fullName evidence="4">Carbohydrate kinase PfkB domain-containing protein</fullName>
    </recommendedName>
</protein>
<dbReference type="PROSITE" id="PS00584">
    <property type="entry name" value="PFKB_KINASES_2"/>
    <property type="match status" value="1"/>
</dbReference>
<dbReference type="Pfam" id="PF00294">
    <property type="entry name" value="PfkB"/>
    <property type="match status" value="1"/>
</dbReference>
<dbReference type="InterPro" id="IPR002173">
    <property type="entry name" value="Carboh/pur_kinase_PfkB_CS"/>
</dbReference>
<dbReference type="InterPro" id="IPR029056">
    <property type="entry name" value="Ribokinase-like"/>
</dbReference>
<name>A0A497F694_9CREN</name>
<dbReference type="InterPro" id="IPR011611">
    <property type="entry name" value="PfkB_dom"/>
</dbReference>
<feature type="domain" description="Carbohydrate kinase PfkB" evidence="4">
    <location>
        <begin position="5"/>
        <end position="126"/>
    </location>
</feature>
<dbReference type="GO" id="GO:0016301">
    <property type="term" value="F:kinase activity"/>
    <property type="evidence" value="ECO:0007669"/>
    <property type="project" value="UniProtKB-KW"/>
</dbReference>
<dbReference type="AlphaFoldDB" id="A0A497F694"/>
<dbReference type="Proteomes" id="UP000269499">
    <property type="component" value="Unassembled WGS sequence"/>
</dbReference>
<evidence type="ECO:0000256" key="1">
    <source>
        <dbReference type="ARBA" id="ARBA00010688"/>
    </source>
</evidence>
<organism evidence="5 6">
    <name type="scientific">Thermoproteota archaeon</name>
    <dbReference type="NCBI Taxonomy" id="2056631"/>
    <lineage>
        <taxon>Archaea</taxon>
        <taxon>Thermoproteota</taxon>
    </lineage>
</organism>
<evidence type="ECO:0000313" key="5">
    <source>
        <dbReference type="EMBL" id="RLE54907.1"/>
    </source>
</evidence>
<proteinExistence type="inferred from homology"/>
<evidence type="ECO:0000259" key="4">
    <source>
        <dbReference type="Pfam" id="PF00294"/>
    </source>
</evidence>
<evidence type="ECO:0000256" key="2">
    <source>
        <dbReference type="ARBA" id="ARBA00022679"/>
    </source>
</evidence>
<comment type="caution">
    <text evidence="5">The sequence shown here is derived from an EMBL/GenBank/DDBJ whole genome shotgun (WGS) entry which is preliminary data.</text>
</comment>
<sequence length="140" mass="14927">MGLGKLKSILANSDYVIMNEVGWKLLLESSLTCKLSSPEDLLNLGPQAVIITRGSMGVEVWTEAEKFSISPIKVDVVDTTGAGDSFSAGFIWALLNGENLRRAVEIANAIAAISTTRIGAKNSLPKLSEVKPTLAKLNLI</sequence>
<evidence type="ECO:0000313" key="6">
    <source>
        <dbReference type="Proteomes" id="UP000269499"/>
    </source>
</evidence>
<gene>
    <name evidence="5" type="ORF">DRJ26_01405</name>
</gene>
<keyword evidence="3" id="KW-0418">Kinase</keyword>
<dbReference type="EMBL" id="QMRA01000014">
    <property type="protein sequence ID" value="RLE54907.1"/>
    <property type="molecule type" value="Genomic_DNA"/>
</dbReference>
<dbReference type="Gene3D" id="3.40.1190.20">
    <property type="match status" value="1"/>
</dbReference>
<evidence type="ECO:0000256" key="3">
    <source>
        <dbReference type="ARBA" id="ARBA00022777"/>
    </source>
</evidence>
<accession>A0A497F694</accession>